<dbReference type="InterPro" id="IPR013538">
    <property type="entry name" value="ASHA1/2-like_C"/>
</dbReference>
<protein>
    <submittedName>
        <fullName evidence="3">Uncharacterized protein YndB with AHSA1/START domain</fullName>
    </submittedName>
</protein>
<dbReference type="Pfam" id="PF08327">
    <property type="entry name" value="AHSA1"/>
    <property type="match status" value="1"/>
</dbReference>
<comment type="caution">
    <text evidence="3">The sequence shown here is derived from an EMBL/GenBank/DDBJ whole genome shotgun (WGS) entry which is preliminary data.</text>
</comment>
<gene>
    <name evidence="3" type="ORF">GGR39_001389</name>
</gene>
<evidence type="ECO:0000313" key="3">
    <source>
        <dbReference type="EMBL" id="MBB3939749.1"/>
    </source>
</evidence>
<comment type="similarity">
    <text evidence="1">Belongs to the AHA1 family.</text>
</comment>
<dbReference type="InterPro" id="IPR023393">
    <property type="entry name" value="START-like_dom_sf"/>
</dbReference>
<proteinExistence type="inferred from homology"/>
<dbReference type="EMBL" id="JACIDY010000002">
    <property type="protein sequence ID" value="MBB3939749.1"/>
    <property type="molecule type" value="Genomic_DNA"/>
</dbReference>
<dbReference type="Proteomes" id="UP000561459">
    <property type="component" value="Unassembled WGS sequence"/>
</dbReference>
<dbReference type="CDD" id="cd08896">
    <property type="entry name" value="SRPBCC_CalC_Aha1-like_3"/>
    <property type="match status" value="1"/>
</dbReference>
<dbReference type="Gene3D" id="3.30.530.20">
    <property type="match status" value="1"/>
</dbReference>
<accession>A0A7W6FXV0</accession>
<reference evidence="3 4" key="1">
    <citation type="submission" date="2020-08" db="EMBL/GenBank/DDBJ databases">
        <title>Genomic Encyclopedia of Type Strains, Phase IV (KMG-IV): sequencing the most valuable type-strain genomes for metagenomic binning, comparative biology and taxonomic classification.</title>
        <authorList>
            <person name="Goeker M."/>
        </authorList>
    </citation>
    <scope>NUCLEOTIDE SEQUENCE [LARGE SCALE GENOMIC DNA]</scope>
    <source>
        <strain evidence="3 4">DSM 27568</strain>
    </source>
</reference>
<organism evidence="3 4">
    <name type="scientific">Novosphingobium fluoreni</name>
    <dbReference type="NCBI Taxonomy" id="1391222"/>
    <lineage>
        <taxon>Bacteria</taxon>
        <taxon>Pseudomonadati</taxon>
        <taxon>Pseudomonadota</taxon>
        <taxon>Alphaproteobacteria</taxon>
        <taxon>Sphingomonadales</taxon>
        <taxon>Sphingomonadaceae</taxon>
        <taxon>Novosphingobium</taxon>
    </lineage>
</organism>
<sequence length="154" mass="17272">MSAPLHELTITRLIAAPPEKVWDVMTNRQNEWWCPAPWRAEVDHQDRRPGGACRMTMYGPDGEVMPQNSIYLAWDEGRRFVSTDAIVGDFEPSGPFMIGIWEIAPEGDGTRYTARARHWGEETMKQHETMGFTEGWSACAAQLAGICESESAAV</sequence>
<dbReference type="RefSeq" id="WP_183616422.1">
    <property type="nucleotide sequence ID" value="NZ_JACIDY010000002.1"/>
</dbReference>
<evidence type="ECO:0000259" key="2">
    <source>
        <dbReference type="Pfam" id="PF08327"/>
    </source>
</evidence>
<feature type="domain" description="Activator of Hsp90 ATPase homologue 1/2-like C-terminal" evidence="2">
    <location>
        <begin position="15"/>
        <end position="146"/>
    </location>
</feature>
<keyword evidence="4" id="KW-1185">Reference proteome</keyword>
<evidence type="ECO:0000313" key="4">
    <source>
        <dbReference type="Proteomes" id="UP000561459"/>
    </source>
</evidence>
<dbReference type="AlphaFoldDB" id="A0A7W6FXV0"/>
<name>A0A7W6FXV0_9SPHN</name>
<dbReference type="SUPFAM" id="SSF55961">
    <property type="entry name" value="Bet v1-like"/>
    <property type="match status" value="1"/>
</dbReference>
<evidence type="ECO:0000256" key="1">
    <source>
        <dbReference type="ARBA" id="ARBA00006817"/>
    </source>
</evidence>